<dbReference type="InterPro" id="IPR008651">
    <property type="entry name" value="Uncharacterised_HicB"/>
</dbReference>
<accession>A0A975GQP2</accession>
<dbReference type="Pfam" id="PF05534">
    <property type="entry name" value="HicB"/>
    <property type="match status" value="1"/>
</dbReference>
<dbReference type="AlphaFoldDB" id="A0A975GQP2"/>
<organism evidence="1 2">
    <name type="scientific">Desulfonema magnum</name>
    <dbReference type="NCBI Taxonomy" id="45655"/>
    <lineage>
        <taxon>Bacteria</taxon>
        <taxon>Pseudomonadati</taxon>
        <taxon>Thermodesulfobacteriota</taxon>
        <taxon>Desulfobacteria</taxon>
        <taxon>Desulfobacterales</taxon>
        <taxon>Desulfococcaceae</taxon>
        <taxon>Desulfonema</taxon>
    </lineage>
</organism>
<gene>
    <name evidence="1" type="ORF">dnm_063125</name>
</gene>
<protein>
    <submittedName>
        <fullName evidence="1">HicB family domain-containing protein</fullName>
    </submittedName>
</protein>
<dbReference type="GO" id="GO:0006355">
    <property type="term" value="P:regulation of DNA-templated transcription"/>
    <property type="evidence" value="ECO:0007669"/>
    <property type="project" value="InterPro"/>
</dbReference>
<dbReference type="EMBL" id="CP061800">
    <property type="protein sequence ID" value="QTA90251.1"/>
    <property type="molecule type" value="Genomic_DNA"/>
</dbReference>
<dbReference type="KEGG" id="dmm:dnm_063125"/>
<proteinExistence type="predicted"/>
<sequence>MSLNSPVIFFQGNYSGKFNLRISPELHERLAVVTEAEGKTLSSLAREALQKFVQQTGCPITEPHIKKLENMISRFLKTHREKLRNEHEIICPF</sequence>
<dbReference type="Proteomes" id="UP000663722">
    <property type="component" value="Chromosome"/>
</dbReference>
<name>A0A975GQP2_9BACT</name>
<dbReference type="InterPro" id="IPR010985">
    <property type="entry name" value="Ribbon_hlx_hlx"/>
</dbReference>
<evidence type="ECO:0000313" key="1">
    <source>
        <dbReference type="EMBL" id="QTA90251.1"/>
    </source>
</evidence>
<evidence type="ECO:0000313" key="2">
    <source>
        <dbReference type="Proteomes" id="UP000663722"/>
    </source>
</evidence>
<dbReference type="SUPFAM" id="SSF47598">
    <property type="entry name" value="Ribbon-helix-helix"/>
    <property type="match status" value="1"/>
</dbReference>
<keyword evidence="2" id="KW-1185">Reference proteome</keyword>
<dbReference type="RefSeq" id="WP_207678534.1">
    <property type="nucleotide sequence ID" value="NZ_CP061800.1"/>
</dbReference>
<reference evidence="1" key="1">
    <citation type="journal article" date="2021" name="Microb. Physiol.">
        <title>Proteogenomic Insights into the Physiology of Marine, Sulfate-Reducing, Filamentous Desulfonema limicola and Desulfonema magnum.</title>
        <authorList>
            <person name="Schnaars V."/>
            <person name="Wohlbrand L."/>
            <person name="Scheve S."/>
            <person name="Hinrichs C."/>
            <person name="Reinhardt R."/>
            <person name="Rabus R."/>
        </authorList>
    </citation>
    <scope>NUCLEOTIDE SEQUENCE</scope>
    <source>
        <strain evidence="1">4be13</strain>
    </source>
</reference>